<name>A0ABX1XUB6_9BACL</name>
<dbReference type="InterPro" id="IPR010982">
    <property type="entry name" value="Lambda_DNA-bd_dom_sf"/>
</dbReference>
<dbReference type="EMBL" id="WHOA01000068">
    <property type="protein sequence ID" value="NOU71423.1"/>
    <property type="molecule type" value="Genomic_DNA"/>
</dbReference>
<dbReference type="Proteomes" id="UP000616779">
    <property type="component" value="Unassembled WGS sequence"/>
</dbReference>
<proteinExistence type="predicted"/>
<sequence>MALFAYGLGLGKSRTKLGKFIDRKKITQGELAKASGKSRNAISDLCDGDKHQANTETKYEIVGTLRRMGHDVSISDLF</sequence>
<evidence type="ECO:0000313" key="1">
    <source>
        <dbReference type="EMBL" id="NOU71423.1"/>
    </source>
</evidence>
<accession>A0ABX1XUB6</accession>
<evidence type="ECO:0000313" key="2">
    <source>
        <dbReference type="Proteomes" id="UP000616779"/>
    </source>
</evidence>
<dbReference type="SUPFAM" id="SSF47413">
    <property type="entry name" value="lambda repressor-like DNA-binding domains"/>
    <property type="match status" value="1"/>
</dbReference>
<dbReference type="Gene3D" id="1.10.260.40">
    <property type="entry name" value="lambda repressor-like DNA-binding domains"/>
    <property type="match status" value="1"/>
</dbReference>
<comment type="caution">
    <text evidence="1">The sequence shown here is derived from an EMBL/GenBank/DDBJ whole genome shotgun (WGS) entry which is preliminary data.</text>
</comment>
<dbReference type="RefSeq" id="WP_171642808.1">
    <property type="nucleotide sequence ID" value="NZ_WHOA01000068.1"/>
</dbReference>
<reference evidence="1 2" key="1">
    <citation type="submission" date="2019-10" db="EMBL/GenBank/DDBJ databases">
        <title>Description of Paenibacillus terrestris sp. nov.</title>
        <authorList>
            <person name="Carlier A."/>
            <person name="Qi S."/>
        </authorList>
    </citation>
    <scope>NUCLEOTIDE SEQUENCE [LARGE SCALE GENOMIC DNA]</scope>
    <source>
        <strain evidence="1 2">LMG 31458</strain>
    </source>
</reference>
<gene>
    <name evidence="1" type="ORF">GC098_08305</name>
</gene>
<keyword evidence="2" id="KW-1185">Reference proteome</keyword>
<organism evidence="1 2">
    <name type="scientific">Paenibacillus phytorum</name>
    <dbReference type="NCBI Taxonomy" id="2654977"/>
    <lineage>
        <taxon>Bacteria</taxon>
        <taxon>Bacillati</taxon>
        <taxon>Bacillota</taxon>
        <taxon>Bacilli</taxon>
        <taxon>Bacillales</taxon>
        <taxon>Paenibacillaceae</taxon>
        <taxon>Paenibacillus</taxon>
    </lineage>
</organism>
<protein>
    <submittedName>
        <fullName evidence="1">Transcriptional regulator</fullName>
    </submittedName>
</protein>